<dbReference type="GO" id="GO:0005829">
    <property type="term" value="C:cytosol"/>
    <property type="evidence" value="ECO:0007669"/>
    <property type="project" value="TreeGrafter"/>
</dbReference>
<dbReference type="EMBL" id="KC962511">
    <property type="protein sequence ID" value="AGO50619.1"/>
    <property type="molecule type" value="Genomic_DNA"/>
</dbReference>
<name>S4V8J7_9ACTN</name>
<evidence type="ECO:0000256" key="2">
    <source>
        <dbReference type="ARBA" id="ARBA00023235"/>
    </source>
</evidence>
<dbReference type="Gene3D" id="2.60.120.10">
    <property type="entry name" value="Jelly Rolls"/>
    <property type="match status" value="1"/>
</dbReference>
<sequence length="164" mass="17730">MRGDLLEKATGVPFRPRQINYSVSRRHTLRGIHSVRIPPGQAKYVTCVRGALRDIVVDLRIGSPTFGEHRVNVLDADSGRSVYVPEGVGHGFLALTDDACICYVVSSTHVPGTQIDINPLDPDLGLPWDCPEPPLISDKDAKAPTVAEAVRAGLLPRFDKAGTP</sequence>
<dbReference type="PANTHER" id="PTHR21047">
    <property type="entry name" value="DTDP-6-DEOXY-D-GLUCOSE-3,5 EPIMERASE"/>
    <property type="match status" value="1"/>
</dbReference>
<dbReference type="CDD" id="cd00438">
    <property type="entry name" value="cupin_RmlC"/>
    <property type="match status" value="1"/>
</dbReference>
<organism evidence="4">
    <name type="scientific">Streptomyces lusitanus</name>
    <dbReference type="NCBI Taxonomy" id="68232"/>
    <lineage>
        <taxon>Bacteria</taxon>
        <taxon>Bacillati</taxon>
        <taxon>Actinomycetota</taxon>
        <taxon>Actinomycetes</taxon>
        <taxon>Kitasatosporales</taxon>
        <taxon>Streptomycetaceae</taxon>
        <taxon>Streptomyces</taxon>
    </lineage>
</organism>
<dbReference type="SUPFAM" id="SSF51182">
    <property type="entry name" value="RmlC-like cupins"/>
    <property type="match status" value="1"/>
</dbReference>
<dbReference type="InterPro" id="IPR011051">
    <property type="entry name" value="RmlC_Cupin_sf"/>
</dbReference>
<keyword evidence="2" id="KW-0413">Isomerase</keyword>
<evidence type="ECO:0000313" key="4">
    <source>
        <dbReference type="EMBL" id="AGO50619.1"/>
    </source>
</evidence>
<dbReference type="GO" id="GO:0019305">
    <property type="term" value="P:dTDP-rhamnose biosynthetic process"/>
    <property type="evidence" value="ECO:0007669"/>
    <property type="project" value="TreeGrafter"/>
</dbReference>
<dbReference type="Pfam" id="PF00908">
    <property type="entry name" value="dTDP_sugar_isom"/>
    <property type="match status" value="1"/>
</dbReference>
<dbReference type="GO" id="GO:0000271">
    <property type="term" value="P:polysaccharide biosynthetic process"/>
    <property type="evidence" value="ECO:0007669"/>
    <property type="project" value="TreeGrafter"/>
</dbReference>
<comment type="similarity">
    <text evidence="1">Belongs to the dTDP-4-dehydrorhamnose 3,5-epimerase family.</text>
</comment>
<dbReference type="PANTHER" id="PTHR21047:SF2">
    <property type="entry name" value="THYMIDINE DIPHOSPHO-4-KETO-RHAMNOSE 3,5-EPIMERASE"/>
    <property type="match status" value="1"/>
</dbReference>
<proteinExistence type="inferred from homology"/>
<protein>
    <submittedName>
        <fullName evidence="4">NDP-hexose 3, 5-epimerase</fullName>
    </submittedName>
</protein>
<feature type="active site" description="Proton acceptor" evidence="3">
    <location>
        <position position="33"/>
    </location>
</feature>
<dbReference type="AlphaFoldDB" id="S4V8J7"/>
<dbReference type="GO" id="GO:0008830">
    <property type="term" value="F:dTDP-4-dehydrorhamnose 3,5-epimerase activity"/>
    <property type="evidence" value="ECO:0007669"/>
    <property type="project" value="InterPro"/>
</dbReference>
<dbReference type="InterPro" id="IPR000888">
    <property type="entry name" value="RmlC-like"/>
</dbReference>
<reference evidence="4" key="1">
    <citation type="journal article" date="2013" name="Org. Lett.">
        <title>Identification of the Grincamycin Gene Cluster Unveils Divergent Roles for GcnQ in Different Hosts, Tailoring the l-Rhodinose Moiety.</title>
        <authorList>
            <person name="Zhang Y."/>
            <person name="Huang H."/>
            <person name="Chen Q."/>
            <person name="Luo M."/>
            <person name="Sun A."/>
            <person name="Song Y."/>
            <person name="Ma J."/>
            <person name="Ju J."/>
        </authorList>
    </citation>
    <scope>NUCLEOTIDE SEQUENCE</scope>
    <source>
        <strain evidence="4">SCSIO LR32</strain>
    </source>
</reference>
<evidence type="ECO:0000256" key="1">
    <source>
        <dbReference type="ARBA" id="ARBA00010154"/>
    </source>
</evidence>
<evidence type="ECO:0000256" key="3">
    <source>
        <dbReference type="PIRSR" id="PIRSR600888-1"/>
    </source>
</evidence>
<dbReference type="InterPro" id="IPR014710">
    <property type="entry name" value="RmlC-like_jellyroll"/>
</dbReference>
<accession>S4V8J7</accession>
<feature type="active site" description="Proton donor" evidence="3">
    <location>
        <position position="103"/>
    </location>
</feature>